<evidence type="ECO:0000259" key="9">
    <source>
        <dbReference type="Pfam" id="PF01431"/>
    </source>
</evidence>
<evidence type="ECO:0000313" key="11">
    <source>
        <dbReference type="EMBL" id="QJD99453.1"/>
    </source>
</evidence>
<dbReference type="RefSeq" id="WP_169434348.1">
    <property type="nucleotide sequence ID" value="NZ_CP051685.1"/>
</dbReference>
<keyword evidence="5" id="KW-0378">Hydrolase</keyword>
<keyword evidence="4" id="KW-0479">Metal-binding</keyword>
<dbReference type="GO" id="GO:0005886">
    <property type="term" value="C:plasma membrane"/>
    <property type="evidence" value="ECO:0007669"/>
    <property type="project" value="TreeGrafter"/>
</dbReference>
<keyword evidence="12" id="KW-1185">Reference proteome</keyword>
<keyword evidence="7" id="KW-0482">Metalloprotease</keyword>
<dbReference type="PANTHER" id="PTHR11733:SF167">
    <property type="entry name" value="FI17812P1-RELATED"/>
    <property type="match status" value="1"/>
</dbReference>
<dbReference type="Gene3D" id="1.10.1380.10">
    <property type="entry name" value="Neutral endopeptidase , domain2"/>
    <property type="match status" value="1"/>
</dbReference>
<dbReference type="GO" id="GO:0046872">
    <property type="term" value="F:metal ion binding"/>
    <property type="evidence" value="ECO:0007669"/>
    <property type="project" value="UniProtKB-KW"/>
</dbReference>
<dbReference type="GO" id="GO:0004222">
    <property type="term" value="F:metalloendopeptidase activity"/>
    <property type="evidence" value="ECO:0007669"/>
    <property type="project" value="InterPro"/>
</dbReference>
<dbReference type="InterPro" id="IPR000718">
    <property type="entry name" value="Peptidase_M13"/>
</dbReference>
<comment type="similarity">
    <text evidence="2">Belongs to the peptidase M13 family.</text>
</comment>
<dbReference type="EMBL" id="CP051685">
    <property type="protein sequence ID" value="QJD99453.1"/>
    <property type="molecule type" value="Genomic_DNA"/>
</dbReference>
<dbReference type="KEGG" id="mfy:HH212_04975"/>
<evidence type="ECO:0000256" key="3">
    <source>
        <dbReference type="ARBA" id="ARBA00022670"/>
    </source>
</evidence>
<dbReference type="CDD" id="cd08662">
    <property type="entry name" value="M13"/>
    <property type="match status" value="1"/>
</dbReference>
<accession>A0A7Z2ZRQ6</accession>
<reference evidence="11 12" key="1">
    <citation type="submission" date="2020-04" db="EMBL/GenBank/DDBJ databases">
        <title>Genome sequencing of novel species.</title>
        <authorList>
            <person name="Heo J."/>
            <person name="Kim S.-J."/>
            <person name="Kim J.-S."/>
            <person name="Hong S.-B."/>
            <person name="Kwon S.-W."/>
        </authorList>
    </citation>
    <scope>NUCLEOTIDE SEQUENCE [LARGE SCALE GENOMIC DNA]</scope>
    <source>
        <strain evidence="11 12">GN2-R2</strain>
    </source>
</reference>
<evidence type="ECO:0000256" key="2">
    <source>
        <dbReference type="ARBA" id="ARBA00007357"/>
    </source>
</evidence>
<evidence type="ECO:0000256" key="7">
    <source>
        <dbReference type="ARBA" id="ARBA00023049"/>
    </source>
</evidence>
<dbReference type="InterPro" id="IPR042089">
    <property type="entry name" value="Peptidase_M13_dom_2"/>
</dbReference>
<feature type="domain" description="Peptidase M13 C-terminal" evidence="9">
    <location>
        <begin position="491"/>
        <end position="692"/>
    </location>
</feature>
<feature type="chain" id="PRO_5030732435" evidence="8">
    <location>
        <begin position="25"/>
        <end position="695"/>
    </location>
</feature>
<dbReference type="InterPro" id="IPR024079">
    <property type="entry name" value="MetalloPept_cat_dom_sf"/>
</dbReference>
<evidence type="ECO:0000313" key="12">
    <source>
        <dbReference type="Proteomes" id="UP000502415"/>
    </source>
</evidence>
<proteinExistence type="inferred from homology"/>
<feature type="domain" description="Peptidase M13 N-terminal" evidence="10">
    <location>
        <begin position="59"/>
        <end position="439"/>
    </location>
</feature>
<name>A0A7Z2ZRQ6_9BURK</name>
<dbReference type="InterPro" id="IPR008753">
    <property type="entry name" value="Peptidase_M13_N"/>
</dbReference>
<evidence type="ECO:0000256" key="8">
    <source>
        <dbReference type="SAM" id="SignalP"/>
    </source>
</evidence>
<gene>
    <name evidence="11" type="ORF">HH212_04975</name>
</gene>
<evidence type="ECO:0000256" key="5">
    <source>
        <dbReference type="ARBA" id="ARBA00022801"/>
    </source>
</evidence>
<comment type="cofactor">
    <cofactor evidence="1">
        <name>Zn(2+)</name>
        <dbReference type="ChEBI" id="CHEBI:29105"/>
    </cofactor>
</comment>
<dbReference type="AlphaFoldDB" id="A0A7Z2ZRQ6"/>
<keyword evidence="8" id="KW-0732">Signal</keyword>
<evidence type="ECO:0000256" key="4">
    <source>
        <dbReference type="ARBA" id="ARBA00022723"/>
    </source>
</evidence>
<dbReference type="PRINTS" id="PR00786">
    <property type="entry name" value="NEPRILYSIN"/>
</dbReference>
<dbReference type="Pfam" id="PF01431">
    <property type="entry name" value="Peptidase_M13"/>
    <property type="match status" value="1"/>
</dbReference>
<evidence type="ECO:0000256" key="1">
    <source>
        <dbReference type="ARBA" id="ARBA00001947"/>
    </source>
</evidence>
<keyword evidence="6" id="KW-0862">Zinc</keyword>
<feature type="signal peptide" evidence="8">
    <location>
        <begin position="1"/>
        <end position="24"/>
    </location>
</feature>
<dbReference type="Pfam" id="PF05649">
    <property type="entry name" value="Peptidase_M13_N"/>
    <property type="match status" value="1"/>
</dbReference>
<dbReference type="InterPro" id="IPR018497">
    <property type="entry name" value="Peptidase_M13_C"/>
</dbReference>
<dbReference type="Proteomes" id="UP000502415">
    <property type="component" value="Chromosome"/>
</dbReference>
<protein>
    <submittedName>
        <fullName evidence="11">M13 family metallopeptidase</fullName>
    </submittedName>
</protein>
<evidence type="ECO:0000256" key="6">
    <source>
        <dbReference type="ARBA" id="ARBA00022833"/>
    </source>
</evidence>
<organism evidence="11 12">
    <name type="scientific">Massilia forsythiae</name>
    <dbReference type="NCBI Taxonomy" id="2728020"/>
    <lineage>
        <taxon>Bacteria</taxon>
        <taxon>Pseudomonadati</taxon>
        <taxon>Pseudomonadota</taxon>
        <taxon>Betaproteobacteria</taxon>
        <taxon>Burkholderiales</taxon>
        <taxon>Oxalobacteraceae</taxon>
        <taxon>Telluria group</taxon>
        <taxon>Massilia</taxon>
    </lineage>
</organism>
<dbReference type="Gene3D" id="3.40.390.10">
    <property type="entry name" value="Collagenase (Catalytic Domain)"/>
    <property type="match status" value="1"/>
</dbReference>
<dbReference type="PANTHER" id="PTHR11733">
    <property type="entry name" value="ZINC METALLOPROTEASE FAMILY M13 NEPRILYSIN-RELATED"/>
    <property type="match status" value="1"/>
</dbReference>
<dbReference type="SUPFAM" id="SSF55486">
    <property type="entry name" value="Metalloproteases ('zincins'), catalytic domain"/>
    <property type="match status" value="1"/>
</dbReference>
<keyword evidence="3" id="KW-0645">Protease</keyword>
<evidence type="ECO:0000259" key="10">
    <source>
        <dbReference type="Pfam" id="PF05649"/>
    </source>
</evidence>
<dbReference type="PROSITE" id="PS51885">
    <property type="entry name" value="NEPRILYSIN"/>
    <property type="match status" value="1"/>
</dbReference>
<sequence length="695" mass="75880">MKRSLCGAAIAALFAGLASGPIHAADTPAAASTAVSTAAVSAAAVSGVDKGAIDGAVRPQDDFFRYSQGKWLHDVDIPADRSSWGAFNIAQENVEGQIRTLIEGAAQDRNARAGSDAQKMGDYYASFVDRQRRDALGVAPLQAELARVAALKDKRALAVLAAHFSRIGAGSPIGMSVSQDSKQSTRYLVEISQSGLGMPNRDFYIQANDAKLMDTRAKYQAHVEKMLALAGQPDAAGQAARIVALETQIAQAQWSAVQNRDPVKTYNKVTIAQLKALMPGFDWDAWLKEQGVAGKVDAVNVSQPSYLQALDRIVAATPVDTWKSYFNFRLLSSYGPYLSQPFVDESFAFRGTVLSGAKVNRPVEKLAIAQINRDLGEVVGKVYVQNYFPAERKAQVREMVDNFLLAYKERIDTLDWMSEATKKQAQAKLAKIAVKVGYPDKWRDYGALAIKRDDLVGNAMRAREFAHGYSVNKLGKPVDRSEWHMTPQTVNAYYSPEMNEVVFPAARLQAPLYDPDAEPAINYGAVGISIGHEISHAFDDQGAQYDGDGNLRNWWTKEDGEKFAAKGKVLVAQYGGYSPVQGYNLNGELTLGENIADNAGAIMASRAYKISLKGKPAPVIDGYTAEQRIFMGLAQARRGKARDAALISQVKSDPHSPSEFRVNGSLRNHPGYYDAFGVKPGDKMYLKPEERVVFW</sequence>
<dbReference type="GO" id="GO:0016485">
    <property type="term" value="P:protein processing"/>
    <property type="evidence" value="ECO:0007669"/>
    <property type="project" value="TreeGrafter"/>
</dbReference>